<accession>A0ABR8C8S6</accession>
<dbReference type="RefSeq" id="WP_190576265.1">
    <property type="nucleotide sequence ID" value="NZ_CAWPQU010000023.1"/>
</dbReference>
<sequence>MTENKTKEVIEGVSKQVGQTWTKVQPQLQALLLKLVKSLLPALRNLQAKLTKSDLMAKEGEDASATTSTEKLSSNPTLNKALEIGKVLSSKAIATLIVALTKLQQSLSGDSTLDATGEATGLLNASTEVDSPLVAQVKQEFGIAWKFVKEQVTPKVLSFLQISVDKLDPIATNIWQKVSTKVAATPSLVNSWEKLQENDAWKKTVTATAPIWRSISGIAVQVPLSDEVKRILDKRAGTVALVTLFSLLIILKPSHALSQNVKKVSDTPAPLNKPVSTVAKKQPPSVNKDLVKPERGDAPLTSEQIAIAKIQTQVSEVAKQYGESLFGSVQTDFKRGRLVVALNDEWYKLEPSQQTQLVTDLQNRSQSLNFKKLFVADAENHLIARTPVTGNEVVILRQ</sequence>
<reference evidence="2 3" key="1">
    <citation type="journal article" date="2020" name="ISME J.">
        <title>Comparative genomics reveals insights into cyanobacterial evolution and habitat adaptation.</title>
        <authorList>
            <person name="Chen M.Y."/>
            <person name="Teng W.K."/>
            <person name="Zhao L."/>
            <person name="Hu C.X."/>
            <person name="Zhou Y.K."/>
            <person name="Han B.P."/>
            <person name="Song L.R."/>
            <person name="Shu W.S."/>
        </authorList>
    </citation>
    <scope>NUCLEOTIDE SEQUENCE [LARGE SCALE GENOMIC DNA]</scope>
    <source>
        <strain evidence="2 3">FACHB-1050</strain>
    </source>
</reference>
<feature type="region of interest" description="Disordered" evidence="1">
    <location>
        <begin position="265"/>
        <end position="289"/>
    </location>
</feature>
<proteinExistence type="predicted"/>
<dbReference type="Proteomes" id="UP000618445">
    <property type="component" value="Unassembled WGS sequence"/>
</dbReference>
<protein>
    <submittedName>
        <fullName evidence="2">Uncharacterized protein</fullName>
    </submittedName>
</protein>
<gene>
    <name evidence="2" type="ORF">H6G05_03280</name>
</gene>
<dbReference type="EMBL" id="JACJQY010000003">
    <property type="protein sequence ID" value="MBD2315869.1"/>
    <property type="molecule type" value="Genomic_DNA"/>
</dbReference>
<organism evidence="2 3">
    <name type="scientific">Phormidium tenue FACHB-1050</name>
    <dbReference type="NCBI Taxonomy" id="2692857"/>
    <lineage>
        <taxon>Bacteria</taxon>
        <taxon>Bacillati</taxon>
        <taxon>Cyanobacteriota</taxon>
        <taxon>Cyanophyceae</taxon>
        <taxon>Oscillatoriophycideae</taxon>
        <taxon>Oscillatoriales</taxon>
        <taxon>Oscillatoriaceae</taxon>
        <taxon>Phormidium</taxon>
    </lineage>
</organism>
<evidence type="ECO:0000313" key="3">
    <source>
        <dbReference type="Proteomes" id="UP000618445"/>
    </source>
</evidence>
<comment type="caution">
    <text evidence="2">The sequence shown here is derived from an EMBL/GenBank/DDBJ whole genome shotgun (WGS) entry which is preliminary data.</text>
</comment>
<name>A0ABR8C8S6_9CYAN</name>
<evidence type="ECO:0000256" key="1">
    <source>
        <dbReference type="SAM" id="MobiDB-lite"/>
    </source>
</evidence>
<keyword evidence="3" id="KW-1185">Reference proteome</keyword>
<evidence type="ECO:0000313" key="2">
    <source>
        <dbReference type="EMBL" id="MBD2315869.1"/>
    </source>
</evidence>